<dbReference type="Pfam" id="PF00589">
    <property type="entry name" value="Phage_integrase"/>
    <property type="match status" value="1"/>
</dbReference>
<dbReference type="PROSITE" id="PS51898">
    <property type="entry name" value="TYR_RECOMBINASE"/>
    <property type="match status" value="1"/>
</dbReference>
<dbReference type="PANTHER" id="PTHR30349">
    <property type="entry name" value="PHAGE INTEGRASE-RELATED"/>
    <property type="match status" value="1"/>
</dbReference>
<keyword evidence="1" id="KW-0233">DNA recombination</keyword>
<dbReference type="PANTHER" id="PTHR30349:SF82">
    <property type="entry name" value="INTEGRASE_RECOMBINASE YOEC-RELATED"/>
    <property type="match status" value="1"/>
</dbReference>
<dbReference type="GO" id="GO:0003677">
    <property type="term" value="F:DNA binding"/>
    <property type="evidence" value="ECO:0007669"/>
    <property type="project" value="InterPro"/>
</dbReference>
<dbReference type="InterPro" id="IPR013762">
    <property type="entry name" value="Integrase-like_cat_sf"/>
</dbReference>
<dbReference type="RefSeq" id="WP_148948184.1">
    <property type="nucleotide sequence ID" value="NZ_VTEH01000017.1"/>
</dbReference>
<sequence length="183" mass="21463">MEFVEPIRRIDDIYKMKNILYEQSKRDYLFFVLGVNTGMRISDLLQLRVKEVWDRENAREFFTPCENGNSYYLNHVVRSALFDYLAQTSLTREDFLFKSKKNEFPITRQQAYRIINKAAQEAGVEGKIGTHTLRKTFGYHAYKKGIALSILQKIFNHSTPSETLKYIGIDIHTEEPIKVDVNL</sequence>
<dbReference type="InterPro" id="IPR011010">
    <property type="entry name" value="DNA_brk_join_enz"/>
</dbReference>
<dbReference type="GO" id="GO:0006310">
    <property type="term" value="P:DNA recombination"/>
    <property type="evidence" value="ECO:0007669"/>
    <property type="project" value="UniProtKB-KW"/>
</dbReference>
<dbReference type="Proteomes" id="UP000323317">
    <property type="component" value="Unassembled WGS sequence"/>
</dbReference>
<proteinExistence type="predicted"/>
<dbReference type="GO" id="GO:0015074">
    <property type="term" value="P:DNA integration"/>
    <property type="evidence" value="ECO:0007669"/>
    <property type="project" value="InterPro"/>
</dbReference>
<name>A0A5D4K897_9BACI</name>
<organism evidence="3 4">
    <name type="scientific">Rossellomorea vietnamensis</name>
    <dbReference type="NCBI Taxonomy" id="218284"/>
    <lineage>
        <taxon>Bacteria</taxon>
        <taxon>Bacillati</taxon>
        <taxon>Bacillota</taxon>
        <taxon>Bacilli</taxon>
        <taxon>Bacillales</taxon>
        <taxon>Bacillaceae</taxon>
        <taxon>Rossellomorea</taxon>
    </lineage>
</organism>
<reference evidence="3 4" key="1">
    <citation type="submission" date="2019-08" db="EMBL/GenBank/DDBJ databases">
        <title>Bacillus genomes from the desert of Cuatro Cienegas, Coahuila.</title>
        <authorList>
            <person name="Olmedo-Alvarez G."/>
        </authorList>
    </citation>
    <scope>NUCLEOTIDE SEQUENCE [LARGE SCALE GENOMIC DNA]</scope>
    <source>
        <strain evidence="3 4">CH40_1T</strain>
    </source>
</reference>
<evidence type="ECO:0000259" key="2">
    <source>
        <dbReference type="PROSITE" id="PS51898"/>
    </source>
</evidence>
<evidence type="ECO:0000313" key="3">
    <source>
        <dbReference type="EMBL" id="TYR73554.1"/>
    </source>
</evidence>
<protein>
    <submittedName>
        <fullName evidence="3">Tyrosine-type recombinase/integrase</fullName>
    </submittedName>
</protein>
<dbReference type="InterPro" id="IPR002104">
    <property type="entry name" value="Integrase_catalytic"/>
</dbReference>
<dbReference type="InterPro" id="IPR050090">
    <property type="entry name" value="Tyrosine_recombinase_XerCD"/>
</dbReference>
<dbReference type="AlphaFoldDB" id="A0A5D4K897"/>
<evidence type="ECO:0000313" key="4">
    <source>
        <dbReference type="Proteomes" id="UP000323317"/>
    </source>
</evidence>
<feature type="domain" description="Tyr recombinase" evidence="2">
    <location>
        <begin position="2"/>
        <end position="181"/>
    </location>
</feature>
<gene>
    <name evidence="3" type="ORF">FZC79_18120</name>
</gene>
<comment type="caution">
    <text evidence="3">The sequence shown here is derived from an EMBL/GenBank/DDBJ whole genome shotgun (WGS) entry which is preliminary data.</text>
</comment>
<evidence type="ECO:0000256" key="1">
    <source>
        <dbReference type="ARBA" id="ARBA00023172"/>
    </source>
</evidence>
<accession>A0A5D4K897</accession>
<dbReference type="Gene3D" id="1.10.443.10">
    <property type="entry name" value="Intergrase catalytic core"/>
    <property type="match status" value="1"/>
</dbReference>
<dbReference type="EMBL" id="VTEH01000017">
    <property type="protein sequence ID" value="TYR73554.1"/>
    <property type="molecule type" value="Genomic_DNA"/>
</dbReference>
<dbReference type="SUPFAM" id="SSF56349">
    <property type="entry name" value="DNA breaking-rejoining enzymes"/>
    <property type="match status" value="1"/>
</dbReference>